<feature type="region of interest" description="Disordered" evidence="2">
    <location>
        <begin position="389"/>
        <end position="408"/>
    </location>
</feature>
<evidence type="ECO:0000256" key="1">
    <source>
        <dbReference type="PROSITE-ProRule" id="PRU00469"/>
    </source>
</evidence>
<accession>A0A077RDP3</accession>
<evidence type="ECO:0000259" key="3">
    <source>
        <dbReference type="PROSITE" id="PS51134"/>
    </source>
</evidence>
<dbReference type="Gene3D" id="1.10.472.170">
    <property type="match status" value="1"/>
</dbReference>
<organism evidence="4">
    <name type="scientific">Melanopsichium pennsylvanicum 4</name>
    <dbReference type="NCBI Taxonomy" id="1398559"/>
    <lineage>
        <taxon>Eukaryota</taxon>
        <taxon>Fungi</taxon>
        <taxon>Dikarya</taxon>
        <taxon>Basidiomycota</taxon>
        <taxon>Ustilaginomycotina</taxon>
        <taxon>Ustilaginomycetes</taxon>
        <taxon>Ustilaginales</taxon>
        <taxon>Ustilaginaceae</taxon>
        <taxon>Melanopsichium</taxon>
    </lineage>
</organism>
<keyword evidence="1" id="KW-0863">Zinc-finger</keyword>
<sequence>MQQTCPDCGSTDTITFIAQVGQNVCSTCGTVSQDFQSYEPINVHEIAYTLGAPSERRTSTTSLLGPIGPEGRIPWSSGLDDNRRINELRRRPEVEARIQGALSRLGYPAFFDQIVFLFDRARSESWKQLPEQAETSRSQIQSCAAVPKIRWGNDSLFLASACCYAVLRRERVRIDIDTVADAAQLPSQKVKRAFKWLKVLVTDAVRSIKLANPDPYLHRILAFFHFHLSRTDSSVLNHKVLKFLQPLQSRSSGAAIATSSDPARILCNTPFEAVEATALDLCAFWWAKRATTASVPSQLAAFAIVVAALEAHIKALAPISEIFRYTHQALAFRVTARRSEKASAPQLTDQDPLSKTAVEYYKEMIAAFKQQANEIPWLTGMTLALANGQKSRRASKPSTSLKSAKSSADGAAELHRRDVVVNALDILDVWRSVSSSRTDDGPASDPQKIESAGMLSTLHHYIAVSHSGNKAHSLQVDASGESLSDQEVDQVEFDCFLSTAVGGTHVATDSNSALDDEESTKEDKSVAAWPRIRKKLEDAAALNGSASQNHPIDLLNDNQVDEFLFDDNELAAILRTDPDELAAFEKAKIAAGDWPVKSERQRNAEFALYAQSQIKGNGCAEPSPTRSSEFERKHAHKRKQHPTHESSSQPTNYHASTVARISSKISLREQQEESDWSD</sequence>
<protein>
    <recommendedName>
        <fullName evidence="3">TFIIB-type domain-containing protein</fullName>
    </recommendedName>
</protein>
<feature type="compositionally biased region" description="Polar residues" evidence="2">
    <location>
        <begin position="396"/>
        <end position="406"/>
    </location>
</feature>
<feature type="compositionally biased region" description="Polar residues" evidence="2">
    <location>
        <begin position="645"/>
        <end position="665"/>
    </location>
</feature>
<name>A0A077RDP3_9BASI</name>
<evidence type="ECO:0000256" key="2">
    <source>
        <dbReference type="SAM" id="MobiDB-lite"/>
    </source>
</evidence>
<dbReference type="AlphaFoldDB" id="A0A077RDP3"/>
<dbReference type="GO" id="GO:0008270">
    <property type="term" value="F:zinc ion binding"/>
    <property type="evidence" value="ECO:0007669"/>
    <property type="project" value="UniProtKB-KW"/>
</dbReference>
<dbReference type="EMBL" id="HG529676">
    <property type="protein sequence ID" value="CDI56084.1"/>
    <property type="molecule type" value="Genomic_DNA"/>
</dbReference>
<proteinExistence type="predicted"/>
<keyword evidence="1" id="KW-0479">Metal-binding</keyword>
<feature type="domain" description="TFIIB-type" evidence="3">
    <location>
        <begin position="1"/>
        <end position="33"/>
    </location>
</feature>
<keyword evidence="1" id="KW-0862">Zinc</keyword>
<dbReference type="InterPro" id="IPR013137">
    <property type="entry name" value="Znf_TFIIB"/>
</dbReference>
<evidence type="ECO:0000313" key="4">
    <source>
        <dbReference type="EMBL" id="CDI56084.1"/>
    </source>
</evidence>
<dbReference type="PROSITE" id="PS51134">
    <property type="entry name" value="ZF_TFIIB"/>
    <property type="match status" value="1"/>
</dbReference>
<reference evidence="4" key="1">
    <citation type="journal article" date="2014" name="Genome Biol. Evol.">
        <title>Gene Loss Rather Than Gene Gain Is Associated with a Host Jump from Monocots to Dicots in the Smut Fungus Melanopsichium pennsylvanicum.</title>
        <authorList>
            <person name="Sharma R."/>
            <person name="Mishra B."/>
            <person name="Runge F."/>
            <person name="Thines M."/>
        </authorList>
    </citation>
    <scope>NUCLEOTIDE SEQUENCE</scope>
    <source>
        <strain evidence="4">4</strain>
    </source>
</reference>
<feature type="region of interest" description="Disordered" evidence="2">
    <location>
        <begin position="615"/>
        <end position="678"/>
    </location>
</feature>